<dbReference type="EMBL" id="SWBP01000001">
    <property type="protein sequence ID" value="TKC00659.1"/>
    <property type="molecule type" value="Genomic_DNA"/>
</dbReference>
<keyword evidence="2" id="KW-1185">Reference proteome</keyword>
<dbReference type="Proteomes" id="UP000308181">
    <property type="component" value="Unassembled WGS sequence"/>
</dbReference>
<comment type="caution">
    <text evidence="1">The sequence shown here is derived from an EMBL/GenBank/DDBJ whole genome shotgun (WGS) entry which is preliminary data.</text>
</comment>
<sequence length="193" mass="22290">MSSHHIVREKQEPALLVMTMDHFNEEYLGQLLEWSPTILVSAKVAEKVLSTGIKIDIIITPENELVNTQEHVKILAAKDDDDILEAALKHLIAEGYPAVNIITNHFQAKEYLFYVDMIDLVVFDEDKKIYPIKSGFSKWQTKGEDIYIYHPEMIHEFSVSGLEKINNNHYQTVKDGFFSFTFEPPFIFIAEQL</sequence>
<organism evidence="1 2">
    <name type="scientific">Pedobacter cryophilus</name>
    <dbReference type="NCBI Taxonomy" id="2571271"/>
    <lineage>
        <taxon>Bacteria</taxon>
        <taxon>Pseudomonadati</taxon>
        <taxon>Bacteroidota</taxon>
        <taxon>Sphingobacteriia</taxon>
        <taxon>Sphingobacteriales</taxon>
        <taxon>Sphingobacteriaceae</taxon>
        <taxon>Pedobacter</taxon>
    </lineage>
</organism>
<reference evidence="1 2" key="1">
    <citation type="submission" date="2019-04" db="EMBL/GenBank/DDBJ databases">
        <title>Pedobacter sp. AR-3-17 sp. nov., isolated from Arctic soil.</title>
        <authorList>
            <person name="Dahal R.H."/>
            <person name="Kim D.-U."/>
        </authorList>
    </citation>
    <scope>NUCLEOTIDE SEQUENCE [LARGE SCALE GENOMIC DNA]</scope>
    <source>
        <strain evidence="1 2">AR-3-17</strain>
    </source>
</reference>
<evidence type="ECO:0000313" key="2">
    <source>
        <dbReference type="Proteomes" id="UP000308181"/>
    </source>
</evidence>
<dbReference type="GO" id="GO:0016301">
    <property type="term" value="F:kinase activity"/>
    <property type="evidence" value="ECO:0007669"/>
    <property type="project" value="UniProtKB-KW"/>
</dbReference>
<gene>
    <name evidence="1" type="ORF">FA046_02985</name>
</gene>
<evidence type="ECO:0000313" key="1">
    <source>
        <dbReference type="EMBL" id="TKC00659.1"/>
    </source>
</evidence>
<protein>
    <submittedName>
        <fullName evidence="1">Thiamine pyrophosphokinase</fullName>
    </submittedName>
</protein>
<name>A0A4U1C5K0_9SPHI</name>
<keyword evidence="1" id="KW-0808">Transferase</keyword>
<dbReference type="AlphaFoldDB" id="A0A4U1C5K0"/>
<proteinExistence type="predicted"/>
<dbReference type="RefSeq" id="WP_136824868.1">
    <property type="nucleotide sequence ID" value="NZ_SWBP01000001.1"/>
</dbReference>
<keyword evidence="1" id="KW-0418">Kinase</keyword>
<dbReference type="OrthoDB" id="1132102at2"/>
<accession>A0A4U1C5K0</accession>